<feature type="compositionally biased region" description="Basic and acidic residues" evidence="1">
    <location>
        <begin position="34"/>
        <end position="47"/>
    </location>
</feature>
<dbReference type="Proteomes" id="UP000178129">
    <property type="component" value="Unassembled WGS sequence"/>
</dbReference>
<accession>A0A1E1KV14</accession>
<gene>
    <name evidence="2" type="ORF">RCO7_03140</name>
</gene>
<feature type="region of interest" description="Disordered" evidence="1">
    <location>
        <begin position="19"/>
        <end position="70"/>
    </location>
</feature>
<comment type="caution">
    <text evidence="2">The sequence shown here is derived from an EMBL/GenBank/DDBJ whole genome shotgun (WGS) entry which is preliminary data.</text>
</comment>
<evidence type="ECO:0000313" key="2">
    <source>
        <dbReference type="EMBL" id="CZT00814.1"/>
    </source>
</evidence>
<proteinExistence type="predicted"/>
<dbReference type="EMBL" id="FJUW01000020">
    <property type="protein sequence ID" value="CZT00814.1"/>
    <property type="molecule type" value="Genomic_DNA"/>
</dbReference>
<organism evidence="2 3">
    <name type="scientific">Rhynchosporium graminicola</name>
    <dbReference type="NCBI Taxonomy" id="2792576"/>
    <lineage>
        <taxon>Eukaryota</taxon>
        <taxon>Fungi</taxon>
        <taxon>Dikarya</taxon>
        <taxon>Ascomycota</taxon>
        <taxon>Pezizomycotina</taxon>
        <taxon>Leotiomycetes</taxon>
        <taxon>Helotiales</taxon>
        <taxon>Ploettnerulaceae</taxon>
        <taxon>Rhynchosporium</taxon>
    </lineage>
</organism>
<dbReference type="AlphaFoldDB" id="A0A1E1KV14"/>
<protein>
    <submittedName>
        <fullName evidence="2">Uncharacterized protein</fullName>
    </submittedName>
</protein>
<keyword evidence="3" id="KW-1185">Reference proteome</keyword>
<sequence>METGFALTAFIALDLNLTLPDENSDEETESLAGDEPRSEDGEVKSAETEMCIGKQAEGSAGPHRAGDSIGKEVKQYVRTHNSIFGHTERTSSKVFINVKDKVDLKS</sequence>
<name>A0A1E1KV14_9HELO</name>
<evidence type="ECO:0000256" key="1">
    <source>
        <dbReference type="SAM" id="MobiDB-lite"/>
    </source>
</evidence>
<reference evidence="3" key="1">
    <citation type="submission" date="2016-03" db="EMBL/GenBank/DDBJ databases">
        <authorList>
            <person name="Ploux O."/>
        </authorList>
    </citation>
    <scope>NUCLEOTIDE SEQUENCE [LARGE SCALE GENOMIC DNA]</scope>
    <source>
        <strain evidence="3">UK7</strain>
    </source>
</reference>
<evidence type="ECO:0000313" key="3">
    <source>
        <dbReference type="Proteomes" id="UP000178129"/>
    </source>
</evidence>
<dbReference type="InParanoid" id="A0A1E1KV14"/>